<dbReference type="Pfam" id="PF13863">
    <property type="entry name" value="DUF4200"/>
    <property type="match status" value="1"/>
</dbReference>
<feature type="region of interest" description="Disordered" evidence="3">
    <location>
        <begin position="405"/>
        <end position="439"/>
    </location>
</feature>
<reference evidence="5 6" key="1">
    <citation type="submission" date="2024-09" db="EMBL/GenBank/DDBJ databases">
        <title>Chromosome-scale assembly of Riccia fluitans.</title>
        <authorList>
            <person name="Paukszto L."/>
            <person name="Sawicki J."/>
            <person name="Karawczyk K."/>
            <person name="Piernik-Szablinska J."/>
            <person name="Szczecinska M."/>
            <person name="Mazdziarz M."/>
        </authorList>
    </citation>
    <scope>NUCLEOTIDE SEQUENCE [LARGE SCALE GENOMIC DNA]</scope>
    <source>
        <strain evidence="5">Rf_01</strain>
        <tissue evidence="5">Aerial parts of the thallus</tissue>
    </source>
</reference>
<evidence type="ECO:0000313" key="6">
    <source>
        <dbReference type="Proteomes" id="UP001605036"/>
    </source>
</evidence>
<evidence type="ECO:0000256" key="3">
    <source>
        <dbReference type="SAM" id="MobiDB-lite"/>
    </source>
</evidence>
<proteinExistence type="predicted"/>
<accession>A0ABD1ZLA3</accession>
<feature type="compositionally biased region" description="Polar residues" evidence="3">
    <location>
        <begin position="1"/>
        <end position="23"/>
    </location>
</feature>
<keyword evidence="6" id="KW-1185">Reference proteome</keyword>
<feature type="region of interest" description="Disordered" evidence="3">
    <location>
        <begin position="1"/>
        <end position="41"/>
    </location>
</feature>
<dbReference type="PANTHER" id="PTHR21683">
    <property type="entry name" value="COILED-COIL DOMAIN-CONTAINING PROTEIN 42 LIKE-2-LIKE-RELATED"/>
    <property type="match status" value="1"/>
</dbReference>
<gene>
    <name evidence="5" type="ORF">R1flu_020359</name>
</gene>
<feature type="coiled-coil region" evidence="2">
    <location>
        <begin position="538"/>
        <end position="565"/>
    </location>
</feature>
<dbReference type="GO" id="GO:0005856">
    <property type="term" value="C:cytoskeleton"/>
    <property type="evidence" value="ECO:0007669"/>
    <property type="project" value="UniProtKB-ARBA"/>
</dbReference>
<dbReference type="EMBL" id="JBHFFA010000001">
    <property type="protein sequence ID" value="KAL2652231.1"/>
    <property type="molecule type" value="Genomic_DNA"/>
</dbReference>
<dbReference type="Proteomes" id="UP001605036">
    <property type="component" value="Unassembled WGS sequence"/>
</dbReference>
<comment type="caution">
    <text evidence="5">The sequence shown here is derived from an EMBL/GenBank/DDBJ whole genome shotgun (WGS) entry which is preliminary data.</text>
</comment>
<dbReference type="AlphaFoldDB" id="A0ABD1ZLA3"/>
<evidence type="ECO:0000313" key="5">
    <source>
        <dbReference type="EMBL" id="KAL2652231.1"/>
    </source>
</evidence>
<dbReference type="PANTHER" id="PTHR21683:SF3">
    <property type="entry name" value="CILIA AND FLAGELLA ASSOCIATED PROTEIN 100"/>
    <property type="match status" value="1"/>
</dbReference>
<feature type="compositionally biased region" description="Polar residues" evidence="3">
    <location>
        <begin position="409"/>
        <end position="422"/>
    </location>
</feature>
<evidence type="ECO:0000256" key="2">
    <source>
        <dbReference type="SAM" id="Coils"/>
    </source>
</evidence>
<name>A0ABD1ZLA3_9MARC</name>
<feature type="domain" description="DUF4200" evidence="4">
    <location>
        <begin position="269"/>
        <end position="387"/>
    </location>
</feature>
<organism evidence="5 6">
    <name type="scientific">Riccia fluitans</name>
    <dbReference type="NCBI Taxonomy" id="41844"/>
    <lineage>
        <taxon>Eukaryota</taxon>
        <taxon>Viridiplantae</taxon>
        <taxon>Streptophyta</taxon>
        <taxon>Embryophyta</taxon>
        <taxon>Marchantiophyta</taxon>
        <taxon>Marchantiopsida</taxon>
        <taxon>Marchantiidae</taxon>
        <taxon>Marchantiales</taxon>
        <taxon>Ricciaceae</taxon>
        <taxon>Riccia</taxon>
    </lineage>
</organism>
<evidence type="ECO:0000256" key="1">
    <source>
        <dbReference type="ARBA" id="ARBA00023054"/>
    </source>
</evidence>
<protein>
    <recommendedName>
        <fullName evidence="4">DUF4200 domain-containing protein</fullName>
    </recommendedName>
</protein>
<sequence length="623" mass="72275">MAASPATHNVAFSRTSTSSSENPENAAPPGTQDPNAPVETHVIAEAKKIPTPPPVPLRGISLRSPSQTDMFFKTRTVSEADALIKARTQSQADTFLRALAPDASFLKASDTFEVEQGPRKSSVGSYLRGHNALLEEELGYMGEEVQELHEDVEIQKPVEPEEWEKEDVCREWVKEPFIMPDDDRVFRIRDAQRRREKKERREQAKLSVIEKSTFARRMNAAVGSEKLREILRDLEKKWENMLLRLNKEMPKPLLQTVFFHRDDETVLEFVAKKREIFLVQMSLDTRRAEIRKLQDRIFNREEALKKSEEMLEEDSLEFDSFLKRNDAAVQEAVKNAELETKRRQDKIVEIKKLNSTIATINSDLSKFGEQLDDCKKYKDFLIKLTPKEWFEEQAKLKQQALDIEASKAGQHQKSAGDSSTSSDRTKFNDQESTSPVDDINDEVEVEETMYFQQPHQAIELAVKNEEERQRVMQSKTSLNIEDKKHDISLEQLTRRVLEVYARVALDSDASLTTIQLLTNIEAKLEENLIAVEHIPPEYVEQQERIREKERRLKVRQQKLELLKQEHEARRQRSLERARAPIFKRVGKPPMYRVNLVKKKRKPKIDASGIDEEVELVEFLEREF</sequence>
<dbReference type="InterPro" id="IPR051147">
    <property type="entry name" value="CFAP_domain-containing"/>
</dbReference>
<dbReference type="InterPro" id="IPR025252">
    <property type="entry name" value="DUF4200"/>
</dbReference>
<evidence type="ECO:0000259" key="4">
    <source>
        <dbReference type="Pfam" id="PF13863"/>
    </source>
</evidence>
<keyword evidence="1 2" id="KW-0175">Coiled coil</keyword>